<gene>
    <name evidence="3" type="ORF">SADO_02710</name>
</gene>
<organism evidence="3 4">
    <name type="scientific">Salinisphaera dokdonensis CL-ES53</name>
    <dbReference type="NCBI Taxonomy" id="1304272"/>
    <lineage>
        <taxon>Bacteria</taxon>
        <taxon>Pseudomonadati</taxon>
        <taxon>Pseudomonadota</taxon>
        <taxon>Gammaproteobacteria</taxon>
        <taxon>Salinisphaerales</taxon>
        <taxon>Salinisphaeraceae</taxon>
        <taxon>Salinisphaera</taxon>
    </lineage>
</organism>
<dbReference type="PANTHER" id="PTHR41521">
    <property type="match status" value="1"/>
</dbReference>
<feature type="domain" description="DUF1330" evidence="2">
    <location>
        <begin position="26"/>
        <end position="117"/>
    </location>
</feature>
<evidence type="ECO:0000313" key="4">
    <source>
        <dbReference type="Proteomes" id="UP001460888"/>
    </source>
</evidence>
<accession>A0ABV2AWV6</accession>
<proteinExistence type="predicted"/>
<evidence type="ECO:0000313" key="3">
    <source>
        <dbReference type="EMBL" id="MES1928131.1"/>
    </source>
</evidence>
<name>A0ABV2AWV6_9GAMM</name>
<keyword evidence="1" id="KW-0732">Signal</keyword>
<sequence>MKKLLLASVFGMVVSSASAQEQTTYYSILAVTPITDEWVADYIPVVNQRVAAHGGKFLARTSNHERLEGNREDAALQIIIEWPSEEAAKAFVSDEEYRPHLQARTEGSVSHHVLIKGEDALAD</sequence>
<keyword evidence="4" id="KW-1185">Reference proteome</keyword>
<dbReference type="EMBL" id="APND01000001">
    <property type="protein sequence ID" value="MES1928131.1"/>
    <property type="molecule type" value="Genomic_DNA"/>
</dbReference>
<dbReference type="PANTHER" id="PTHR41521:SF4">
    <property type="entry name" value="BLR0684 PROTEIN"/>
    <property type="match status" value="1"/>
</dbReference>
<dbReference type="SUPFAM" id="SSF54909">
    <property type="entry name" value="Dimeric alpha+beta barrel"/>
    <property type="match status" value="1"/>
</dbReference>
<dbReference type="Pfam" id="PF07045">
    <property type="entry name" value="DUF1330"/>
    <property type="match status" value="1"/>
</dbReference>
<reference evidence="3 4" key="1">
    <citation type="submission" date="2013-03" db="EMBL/GenBank/DDBJ databases">
        <title>Salinisphaera dokdonensis CL-ES53 Genome Sequencing.</title>
        <authorList>
            <person name="Li C."/>
            <person name="Lai Q."/>
            <person name="Shao Z."/>
        </authorList>
    </citation>
    <scope>NUCLEOTIDE SEQUENCE [LARGE SCALE GENOMIC DNA]</scope>
    <source>
        <strain evidence="3 4">CL-ES53</strain>
    </source>
</reference>
<feature type="chain" id="PRO_5047300970" description="DUF1330 domain-containing protein" evidence="1">
    <location>
        <begin position="20"/>
        <end position="123"/>
    </location>
</feature>
<dbReference type="InterPro" id="IPR010753">
    <property type="entry name" value="DUF1330"/>
</dbReference>
<evidence type="ECO:0000256" key="1">
    <source>
        <dbReference type="SAM" id="SignalP"/>
    </source>
</evidence>
<dbReference type="Gene3D" id="3.30.70.100">
    <property type="match status" value="1"/>
</dbReference>
<dbReference type="Proteomes" id="UP001460888">
    <property type="component" value="Unassembled WGS sequence"/>
</dbReference>
<feature type="signal peptide" evidence="1">
    <location>
        <begin position="1"/>
        <end position="19"/>
    </location>
</feature>
<dbReference type="InterPro" id="IPR011008">
    <property type="entry name" value="Dimeric_a/b-barrel"/>
</dbReference>
<comment type="caution">
    <text evidence="3">The sequence shown here is derived from an EMBL/GenBank/DDBJ whole genome shotgun (WGS) entry which is preliminary data.</text>
</comment>
<evidence type="ECO:0000259" key="2">
    <source>
        <dbReference type="Pfam" id="PF07045"/>
    </source>
</evidence>
<protein>
    <recommendedName>
        <fullName evidence="2">DUF1330 domain-containing protein</fullName>
    </recommendedName>
</protein>